<evidence type="ECO:0000259" key="2">
    <source>
        <dbReference type="PROSITE" id="PS50943"/>
    </source>
</evidence>
<dbReference type="AlphaFoldDB" id="A0A8X6PYW9"/>
<comment type="caution">
    <text evidence="3">The sequence shown here is derived from an EMBL/GenBank/DDBJ whole genome shotgun (WGS) entry which is preliminary data.</text>
</comment>
<name>A0A8X6PYW9_NEPPI</name>
<dbReference type="OrthoDB" id="6425645at2759"/>
<reference evidence="3" key="1">
    <citation type="submission" date="2020-08" db="EMBL/GenBank/DDBJ databases">
        <title>Multicomponent nature underlies the extraordinary mechanical properties of spider dragline silk.</title>
        <authorList>
            <person name="Kono N."/>
            <person name="Nakamura H."/>
            <person name="Mori M."/>
            <person name="Yoshida Y."/>
            <person name="Ohtoshi R."/>
            <person name="Malay A.D."/>
            <person name="Moran D.A.P."/>
            <person name="Tomita M."/>
            <person name="Numata K."/>
            <person name="Arakawa K."/>
        </authorList>
    </citation>
    <scope>NUCLEOTIDE SEQUENCE</scope>
</reference>
<dbReference type="PROSITE" id="PS50943">
    <property type="entry name" value="HTH_CROC1"/>
    <property type="match status" value="2"/>
</dbReference>
<feature type="domain" description="HTH cro/C1-type" evidence="2">
    <location>
        <begin position="382"/>
        <end position="436"/>
    </location>
</feature>
<proteinExistence type="predicted"/>
<dbReference type="SMART" id="SM00530">
    <property type="entry name" value="HTH_XRE"/>
    <property type="match status" value="2"/>
</dbReference>
<evidence type="ECO:0000313" key="4">
    <source>
        <dbReference type="Proteomes" id="UP000887013"/>
    </source>
</evidence>
<evidence type="ECO:0000313" key="3">
    <source>
        <dbReference type="EMBL" id="GFT91570.1"/>
    </source>
</evidence>
<dbReference type="PANTHER" id="PTHR46797">
    <property type="entry name" value="HTH-TYPE TRANSCRIPTIONAL REGULATOR"/>
    <property type="match status" value="1"/>
</dbReference>
<dbReference type="Pfam" id="PF01381">
    <property type="entry name" value="HTH_3"/>
    <property type="match status" value="2"/>
</dbReference>
<dbReference type="InterPro" id="IPR050807">
    <property type="entry name" value="TransReg_Diox_bact_type"/>
</dbReference>
<keyword evidence="1" id="KW-0238">DNA-binding</keyword>
<dbReference type="GO" id="GO:0003677">
    <property type="term" value="F:DNA binding"/>
    <property type="evidence" value="ECO:0007669"/>
    <property type="project" value="UniProtKB-KW"/>
</dbReference>
<organism evidence="3 4">
    <name type="scientific">Nephila pilipes</name>
    <name type="common">Giant wood spider</name>
    <name type="synonym">Nephila maculata</name>
    <dbReference type="NCBI Taxonomy" id="299642"/>
    <lineage>
        <taxon>Eukaryota</taxon>
        <taxon>Metazoa</taxon>
        <taxon>Ecdysozoa</taxon>
        <taxon>Arthropoda</taxon>
        <taxon>Chelicerata</taxon>
        <taxon>Arachnida</taxon>
        <taxon>Araneae</taxon>
        <taxon>Araneomorphae</taxon>
        <taxon>Entelegynae</taxon>
        <taxon>Araneoidea</taxon>
        <taxon>Nephilidae</taxon>
        <taxon>Nephila</taxon>
    </lineage>
</organism>
<keyword evidence="4" id="KW-1185">Reference proteome</keyword>
<protein>
    <recommendedName>
        <fullName evidence="2">HTH cro/C1-type domain-containing protein</fullName>
    </recommendedName>
</protein>
<gene>
    <name evidence="3" type="ORF">NPIL_261761</name>
</gene>
<dbReference type="SUPFAM" id="SSF47413">
    <property type="entry name" value="lambda repressor-like DNA-binding domains"/>
    <property type="match status" value="2"/>
</dbReference>
<dbReference type="CDD" id="cd00093">
    <property type="entry name" value="HTH_XRE"/>
    <property type="match status" value="2"/>
</dbReference>
<dbReference type="EMBL" id="BMAW01025244">
    <property type="protein sequence ID" value="GFT91570.1"/>
    <property type="molecule type" value="Genomic_DNA"/>
</dbReference>
<dbReference type="GO" id="GO:0005829">
    <property type="term" value="C:cytosol"/>
    <property type="evidence" value="ECO:0007669"/>
    <property type="project" value="TreeGrafter"/>
</dbReference>
<evidence type="ECO:0000256" key="1">
    <source>
        <dbReference type="ARBA" id="ARBA00023125"/>
    </source>
</evidence>
<dbReference type="Proteomes" id="UP000887013">
    <property type="component" value="Unassembled WGS sequence"/>
</dbReference>
<feature type="domain" description="HTH cro/C1-type" evidence="2">
    <location>
        <begin position="540"/>
        <end position="594"/>
    </location>
</feature>
<dbReference type="Gene3D" id="1.10.260.40">
    <property type="entry name" value="lambda repressor-like DNA-binding domains"/>
    <property type="match status" value="2"/>
</dbReference>
<dbReference type="GO" id="GO:0003700">
    <property type="term" value="F:DNA-binding transcription factor activity"/>
    <property type="evidence" value="ECO:0007669"/>
    <property type="project" value="TreeGrafter"/>
</dbReference>
<accession>A0A8X6PYW9</accession>
<dbReference type="PANTHER" id="PTHR46797:SF1">
    <property type="entry name" value="METHYLPHOSPHONATE SYNTHASE"/>
    <property type="match status" value="1"/>
</dbReference>
<dbReference type="InterPro" id="IPR001387">
    <property type="entry name" value="Cro/C1-type_HTH"/>
</dbReference>
<sequence length="672" mass="75907">MAKVKNLKDLSKNKLNKIRKGVLAAMNSTDIQQPIVVNEVKKPMPFPSDGRNKTINSGKGLDLIYGTKPASNQEDYPEGLNPFDSNLQKRKLSANESEWLSYFKNIIVTANNPRKMHEVIDKAIDIGMKLNGRHEGGRSFAEYVILGMHSHKFKKGDQKKIIRKLMLSGAEFDTLLKNKLIGEIYKELQPEVQPQIDKQLGERRKAGENAVEGGSIVDMEMDNDTFLWEFSEGSTVEVVKALEGTGPNRGLGSNIIKIGDGEIEIRNEEGGKRNYIDISGRFEIGFPTSIGKLRIAVYNDEKQVQVRVVDKEMWLKLQTKGEEVAKDCLFGGMKIEEAVKRGSFTRSCFLGESKAPEAVSETLSSSLWANRVQGDYEVGEKVRSCRLAKEYTQRDLAEKIGVKYWVILHYEKGKRKISIKRLYSIAEALSVSIMDLIPEHTISNEESYLESERKEILDLVEKYEKIKNQELRNVVYSLITSAQVSKENSRKVARIEVAKNLVEVGVSVDTIFQATGLSTEEYSNTEEKTDSADYRVGQRIKKLRLMRKYTQEGLANKIGVTPQKIYDYEQGHITVPLERLYKIAEALSVNIAVLLLGQIEEVVARDELSGLIKEYKEIEDQDLRNGFYVLIKSLSEGIQIIEEKVKKAEKIEIAKNLLRLGISIDIVSQATI</sequence>
<dbReference type="InterPro" id="IPR010982">
    <property type="entry name" value="Lambda_DNA-bd_dom_sf"/>
</dbReference>